<dbReference type="InterPro" id="IPR019099">
    <property type="entry name" value="Uncharacterised_PGPGW_TM"/>
</dbReference>
<organism evidence="2 3">
    <name type="scientific">Nocardioides euryhalodurans</name>
    <dbReference type="NCBI Taxonomy" id="2518370"/>
    <lineage>
        <taxon>Bacteria</taxon>
        <taxon>Bacillati</taxon>
        <taxon>Actinomycetota</taxon>
        <taxon>Actinomycetes</taxon>
        <taxon>Propionibacteriales</taxon>
        <taxon>Nocardioidaceae</taxon>
        <taxon>Nocardioides</taxon>
    </lineage>
</organism>
<dbReference type="EMBL" id="CP038267">
    <property type="protein sequence ID" value="QBR91401.1"/>
    <property type="molecule type" value="Genomic_DNA"/>
</dbReference>
<keyword evidence="1" id="KW-0812">Transmembrane</keyword>
<keyword evidence="1" id="KW-1133">Transmembrane helix</keyword>
<accession>A0A4P7GI35</accession>
<dbReference type="Pfam" id="PF09656">
    <property type="entry name" value="PGPGW"/>
    <property type="match status" value="1"/>
</dbReference>
<dbReference type="KEGG" id="noy:EXE57_03300"/>
<evidence type="ECO:0008006" key="4">
    <source>
        <dbReference type="Google" id="ProtNLM"/>
    </source>
</evidence>
<feature type="transmembrane region" description="Helical" evidence="1">
    <location>
        <begin position="117"/>
        <end position="136"/>
    </location>
</feature>
<proteinExistence type="predicted"/>
<protein>
    <recommendedName>
        <fullName evidence="4">PGPGW domain-containing protein</fullName>
    </recommendedName>
</protein>
<name>A0A4P7GI35_9ACTN</name>
<evidence type="ECO:0000256" key="1">
    <source>
        <dbReference type="SAM" id="Phobius"/>
    </source>
</evidence>
<evidence type="ECO:0000313" key="3">
    <source>
        <dbReference type="Proteomes" id="UP000294894"/>
    </source>
</evidence>
<gene>
    <name evidence="2" type="ORF">EXE57_03300</name>
</gene>
<dbReference type="Proteomes" id="UP000294894">
    <property type="component" value="Chromosome"/>
</dbReference>
<keyword evidence="1" id="KW-0472">Membrane</keyword>
<dbReference type="AlphaFoldDB" id="A0A4P7GI35"/>
<sequence length="174" mass="18621">MSVPGGGTAKRVVLETLGWLLLVVGIAALVLPGPGLLGVFAGLALLSQQYDWAERRTEPVKRRALQAAAEGVETWVRIIASLAGAVALAACGVLWILKPPAPVWFPLSDTWWLPGGVWTGVTQVVSAFIAVGLIVYSYRKFHGHPEEVAKVRHAVDEADADAKEAVKRDVHRAS</sequence>
<reference evidence="2 3" key="1">
    <citation type="submission" date="2019-03" db="EMBL/GenBank/DDBJ databases">
        <title>Three New Species of Nocardioides, Nocardioides euryhalodurans sp. nov., Nocardioides seonyuensis sp. nov. and Nocardioides eburneoflavus sp. nov., Iolated from Soil.</title>
        <authorList>
            <person name="Roh S.G."/>
            <person name="Lee C."/>
            <person name="Kim M.-K."/>
            <person name="Kim S.B."/>
        </authorList>
    </citation>
    <scope>NUCLEOTIDE SEQUENCE [LARGE SCALE GENOMIC DNA]</scope>
    <source>
        <strain evidence="2 3">MMS17-SY117</strain>
    </source>
</reference>
<keyword evidence="3" id="KW-1185">Reference proteome</keyword>
<dbReference type="OrthoDB" id="4774258at2"/>
<evidence type="ECO:0000313" key="2">
    <source>
        <dbReference type="EMBL" id="QBR91401.1"/>
    </source>
</evidence>
<feature type="transmembrane region" description="Helical" evidence="1">
    <location>
        <begin position="74"/>
        <end position="97"/>
    </location>
</feature>